<dbReference type="PANTHER" id="PTHR19136">
    <property type="entry name" value="MOLYBDENUM COFACTOR GUANYLYLTRANSFERASE"/>
    <property type="match status" value="1"/>
</dbReference>
<feature type="binding site" evidence="8">
    <location>
        <position position="107"/>
    </location>
    <ligand>
        <name>Mg(2+)</name>
        <dbReference type="ChEBI" id="CHEBI:18420"/>
    </ligand>
</feature>
<evidence type="ECO:0000256" key="3">
    <source>
        <dbReference type="ARBA" id="ARBA00022723"/>
    </source>
</evidence>
<feature type="binding site" evidence="8">
    <location>
        <begin position="12"/>
        <end position="14"/>
    </location>
    <ligand>
        <name>GTP</name>
        <dbReference type="ChEBI" id="CHEBI:37565"/>
    </ligand>
</feature>
<feature type="binding site" evidence="8">
    <location>
        <position position="25"/>
    </location>
    <ligand>
        <name>GTP</name>
        <dbReference type="ChEBI" id="CHEBI:37565"/>
    </ligand>
</feature>
<organism evidence="10 11">
    <name type="scientific">Natronorubrum daqingense</name>
    <dbReference type="NCBI Taxonomy" id="588898"/>
    <lineage>
        <taxon>Archaea</taxon>
        <taxon>Methanobacteriati</taxon>
        <taxon>Methanobacteriota</taxon>
        <taxon>Stenosarchaea group</taxon>
        <taxon>Halobacteria</taxon>
        <taxon>Halobacteriales</taxon>
        <taxon>Natrialbaceae</taxon>
        <taxon>Natronorubrum</taxon>
    </lineage>
</organism>
<protein>
    <recommendedName>
        <fullName evidence="8">Probable molybdenum cofactor guanylyltransferase</fullName>
        <shortName evidence="8">MoCo guanylyltransferase</shortName>
        <ecNumber evidence="8">2.7.7.77</ecNumber>
    </recommendedName>
    <alternativeName>
        <fullName evidence="8">GTP:molybdopterin guanylyltransferase</fullName>
    </alternativeName>
    <alternativeName>
        <fullName evidence="8">Mo-MPT guanylyltransferase</fullName>
    </alternativeName>
    <alternativeName>
        <fullName evidence="8">Molybdopterin guanylyltransferase</fullName>
    </alternativeName>
    <alternativeName>
        <fullName evidence="8">Molybdopterin-guanine dinucleotide synthase</fullName>
        <shortName evidence="8">MGD synthase</shortName>
    </alternativeName>
</protein>
<dbReference type="InterPro" id="IPR025877">
    <property type="entry name" value="MobA-like_NTP_Trfase"/>
</dbReference>
<evidence type="ECO:0000256" key="2">
    <source>
        <dbReference type="ARBA" id="ARBA00022679"/>
    </source>
</evidence>
<evidence type="ECO:0000256" key="7">
    <source>
        <dbReference type="ARBA" id="ARBA00023150"/>
    </source>
</evidence>
<evidence type="ECO:0000313" key="10">
    <source>
        <dbReference type="EMBL" id="APX96102.1"/>
    </source>
</evidence>
<dbReference type="GO" id="GO:0006777">
    <property type="term" value="P:Mo-molybdopterin cofactor biosynthetic process"/>
    <property type="evidence" value="ECO:0007669"/>
    <property type="project" value="UniProtKB-KW"/>
</dbReference>
<dbReference type="EC" id="2.7.7.77" evidence="8"/>
<keyword evidence="5 8" id="KW-0460">Magnesium</keyword>
<evidence type="ECO:0000256" key="8">
    <source>
        <dbReference type="HAMAP-Rule" id="MF_00316"/>
    </source>
</evidence>
<accession>A0A1P8RC41</accession>
<evidence type="ECO:0000259" key="9">
    <source>
        <dbReference type="Pfam" id="PF12804"/>
    </source>
</evidence>
<dbReference type="KEGG" id="hda:BB347_05415"/>
<dbReference type="GO" id="GO:0061603">
    <property type="term" value="F:molybdenum cofactor guanylyltransferase activity"/>
    <property type="evidence" value="ECO:0007669"/>
    <property type="project" value="UniProtKB-EC"/>
</dbReference>
<dbReference type="PANTHER" id="PTHR19136:SF81">
    <property type="entry name" value="MOLYBDENUM COFACTOR GUANYLYLTRANSFERASE"/>
    <property type="match status" value="1"/>
</dbReference>
<dbReference type="AlphaFoldDB" id="A0A1P8RC41"/>
<dbReference type="InterPro" id="IPR029044">
    <property type="entry name" value="Nucleotide-diphossugar_trans"/>
</dbReference>
<evidence type="ECO:0000313" key="11">
    <source>
        <dbReference type="Proteomes" id="UP000187321"/>
    </source>
</evidence>
<comment type="subcellular location">
    <subcellularLocation>
        <location evidence="8">Cytoplasm</location>
    </subcellularLocation>
</comment>
<gene>
    <name evidence="8" type="primary">mobA</name>
    <name evidence="10" type="ORF">BB347_05415</name>
</gene>
<comment type="similarity">
    <text evidence="8">Belongs to the MobA family.</text>
</comment>
<dbReference type="SUPFAM" id="SSF53448">
    <property type="entry name" value="Nucleotide-diphospho-sugar transferases"/>
    <property type="match status" value="1"/>
</dbReference>
<keyword evidence="10" id="KW-0548">Nucleotidyltransferase</keyword>
<proteinExistence type="inferred from homology"/>
<comment type="catalytic activity">
    <reaction evidence="8">
        <text>Mo-molybdopterin + GTP + H(+) = Mo-molybdopterin guanine dinucleotide + diphosphate</text>
        <dbReference type="Rhea" id="RHEA:34243"/>
        <dbReference type="ChEBI" id="CHEBI:15378"/>
        <dbReference type="ChEBI" id="CHEBI:33019"/>
        <dbReference type="ChEBI" id="CHEBI:37565"/>
        <dbReference type="ChEBI" id="CHEBI:71302"/>
        <dbReference type="ChEBI" id="CHEBI:71310"/>
        <dbReference type="EC" id="2.7.7.77"/>
    </reaction>
</comment>
<dbReference type="EMBL" id="CP019327">
    <property type="protein sequence ID" value="APX96102.1"/>
    <property type="molecule type" value="Genomic_DNA"/>
</dbReference>
<dbReference type="HAMAP" id="MF_00316">
    <property type="entry name" value="MobA"/>
    <property type="match status" value="1"/>
</dbReference>
<name>A0A1P8RC41_9EURY</name>
<evidence type="ECO:0000256" key="1">
    <source>
        <dbReference type="ARBA" id="ARBA00022490"/>
    </source>
</evidence>
<feature type="binding site" evidence="8">
    <location>
        <position position="107"/>
    </location>
    <ligand>
        <name>GTP</name>
        <dbReference type="ChEBI" id="CHEBI:37565"/>
    </ligand>
</feature>
<comment type="domain">
    <text evidence="8">The N-terminal domain determines nucleotide recognition and specific binding, while the C-terminal domain determines the specific binding to the target protein.</text>
</comment>
<dbReference type="GO" id="GO:0005737">
    <property type="term" value="C:cytoplasm"/>
    <property type="evidence" value="ECO:0007669"/>
    <property type="project" value="UniProtKB-SubCell"/>
</dbReference>
<keyword evidence="2 8" id="KW-0808">Transferase</keyword>
<evidence type="ECO:0000256" key="6">
    <source>
        <dbReference type="ARBA" id="ARBA00023134"/>
    </source>
</evidence>
<reference evidence="10 11" key="1">
    <citation type="submission" date="2017-01" db="EMBL/GenBank/DDBJ databases">
        <title>Complete genome sequence of Haloterrigena daqingensis type strain (JX313T).</title>
        <authorList>
            <person name="Shuang W."/>
        </authorList>
    </citation>
    <scope>NUCLEOTIDE SEQUENCE [LARGE SCALE GENOMIC DNA]</scope>
    <source>
        <strain evidence="10 11">JX313</strain>
    </source>
</reference>
<comment type="caution">
    <text evidence="8">Lacks conserved residue(s) required for the propagation of feature annotation.</text>
</comment>
<keyword evidence="7 8" id="KW-0501">Molybdenum cofactor biosynthesis</keyword>
<evidence type="ECO:0000256" key="5">
    <source>
        <dbReference type="ARBA" id="ARBA00022842"/>
    </source>
</evidence>
<keyword evidence="3 8" id="KW-0479">Metal-binding</keyword>
<feature type="binding site" evidence="8">
    <location>
        <position position="53"/>
    </location>
    <ligand>
        <name>GTP</name>
        <dbReference type="ChEBI" id="CHEBI:37565"/>
    </ligand>
</feature>
<comment type="function">
    <text evidence="8">Transfers a GMP moiety from GTP to Mo-molybdopterin (Mo-MPT) cofactor (Moco or molybdenum cofactor) to form Mo-molybdopterin guanine dinucleotide (Mo-MGD) cofactor.</text>
</comment>
<dbReference type="GO" id="GO:0046872">
    <property type="term" value="F:metal ion binding"/>
    <property type="evidence" value="ECO:0007669"/>
    <property type="project" value="UniProtKB-KW"/>
</dbReference>
<dbReference type="InterPro" id="IPR013482">
    <property type="entry name" value="Molybde_CF_guanTrfase"/>
</dbReference>
<dbReference type="GO" id="GO:0005525">
    <property type="term" value="F:GTP binding"/>
    <property type="evidence" value="ECO:0007669"/>
    <property type="project" value="UniProtKB-UniRule"/>
</dbReference>
<keyword evidence="6 8" id="KW-0342">GTP-binding</keyword>
<dbReference type="CDD" id="cd02503">
    <property type="entry name" value="MobA"/>
    <property type="match status" value="1"/>
</dbReference>
<feature type="domain" description="MobA-like NTP transferase" evidence="9">
    <location>
        <begin position="9"/>
        <end position="165"/>
    </location>
</feature>
<dbReference type="Gene3D" id="3.90.550.10">
    <property type="entry name" value="Spore Coat Polysaccharide Biosynthesis Protein SpsA, Chain A"/>
    <property type="match status" value="1"/>
</dbReference>
<dbReference type="Pfam" id="PF12804">
    <property type="entry name" value="NTP_transf_3"/>
    <property type="match status" value="1"/>
</dbReference>
<evidence type="ECO:0000256" key="4">
    <source>
        <dbReference type="ARBA" id="ARBA00022741"/>
    </source>
</evidence>
<dbReference type="Proteomes" id="UP000187321">
    <property type="component" value="Chromosome"/>
</dbReference>
<sequence length="208" mass="22544">MMTDDSRAGVVLAGGFSTRFGEADKAVAELAGTPMIRRVVDRLGRVVDDCVINCRDDQREAIETALEGSDVNLTYATDPEPDLGPLAGIRVGLEAVDAAYAAVVACDMPHVDPALLEDLFERARGRDAAVVTLEDGWYQTTQAVYRADAMARACEIALEEGDGRIVTAFDRIDVELVEESELEGVPDHTFESIDTQAALREAERRLEG</sequence>
<keyword evidence="4 8" id="KW-0547">Nucleotide-binding</keyword>
<comment type="cofactor">
    <cofactor evidence="8">
        <name>Mg(2+)</name>
        <dbReference type="ChEBI" id="CHEBI:18420"/>
    </cofactor>
</comment>
<keyword evidence="1 8" id="KW-0963">Cytoplasm</keyword>